<protein>
    <recommendedName>
        <fullName evidence="6">Putative aliphatic sulfonates-binding protein</fullName>
    </recommendedName>
</protein>
<evidence type="ECO:0000256" key="6">
    <source>
        <dbReference type="ARBA" id="ARBA00070228"/>
    </source>
</evidence>
<organism evidence="8">
    <name type="scientific">Salinicola endophyticus</name>
    <dbReference type="NCBI Taxonomy" id="1949083"/>
    <lineage>
        <taxon>Bacteria</taxon>
        <taxon>Pseudomonadati</taxon>
        <taxon>Pseudomonadota</taxon>
        <taxon>Gammaproteobacteria</taxon>
        <taxon>Oceanospirillales</taxon>
        <taxon>Halomonadaceae</taxon>
        <taxon>Salinicola</taxon>
    </lineage>
</organism>
<evidence type="ECO:0000259" key="7">
    <source>
        <dbReference type="SMART" id="SM00062"/>
    </source>
</evidence>
<reference evidence="8" key="1">
    <citation type="submission" date="2024-06" db="EMBL/GenBank/DDBJ databases">
        <title>Complete genome of Salinicola endophyticus HNIBRBA4755.</title>
        <authorList>
            <person name="Shin S.Y."/>
            <person name="Kang H."/>
            <person name="Song J."/>
        </authorList>
    </citation>
    <scope>NUCLEOTIDE SEQUENCE</scope>
    <source>
        <strain evidence="8">HNIBRBA4755</strain>
    </source>
</reference>
<keyword evidence="3" id="KW-0813">Transport</keyword>
<keyword evidence="4" id="KW-0732">Signal</keyword>
<dbReference type="InterPro" id="IPR015168">
    <property type="entry name" value="SsuA/THI5"/>
</dbReference>
<sequence>MPLATSALPTSTLGMSAMARGYRRVLACLSVLLLAALTAAFASLAAADEPPASVQIGFQKSSIFTLLKARGTLDEALKARGIDARWIEFPAGPQMLEALNLGSIDFATVGDAPPIFAQAAGADLVYVSRTPANPKTEAILVPKDSPLHSVADLEGRAVALNKGSDVNYLLVKALAAAGLDYSRITPRYLKPADARAAFQQGAVDAWAIWDPYYAEAQVNAGARLLTDATELVPHYSFYLSSRDFAEAHPEIVDLFNQQIAAVSRWAEAHPDDAARILSRATDLPVSIWQRAIARTHYGLAPVDDDVLAEQQTLADTFHDIGLIPREVDVSTAKWARSAESVAATR</sequence>
<dbReference type="RefSeq" id="WP_353981496.1">
    <property type="nucleotide sequence ID" value="NZ_CP159578.1"/>
</dbReference>
<dbReference type="GO" id="GO:0042597">
    <property type="term" value="C:periplasmic space"/>
    <property type="evidence" value="ECO:0007669"/>
    <property type="project" value="UniProtKB-SubCell"/>
</dbReference>
<dbReference type="FunFam" id="3.40.190.10:FF:000050">
    <property type="entry name" value="Sulfonate ABC transporter substrate-binding protein"/>
    <property type="match status" value="1"/>
</dbReference>
<evidence type="ECO:0000256" key="1">
    <source>
        <dbReference type="ARBA" id="ARBA00004418"/>
    </source>
</evidence>
<proteinExistence type="inferred from homology"/>
<accession>A0AB74UAP7</accession>
<evidence type="ECO:0000313" key="8">
    <source>
        <dbReference type="EMBL" id="XCJ80679.1"/>
    </source>
</evidence>
<dbReference type="GO" id="GO:0042626">
    <property type="term" value="F:ATPase-coupled transmembrane transporter activity"/>
    <property type="evidence" value="ECO:0007669"/>
    <property type="project" value="InterPro"/>
</dbReference>
<dbReference type="InterPro" id="IPR010067">
    <property type="entry name" value="ABC_SsuA_sub-bd"/>
</dbReference>
<feature type="domain" description="Solute-binding protein family 3/N-terminal" evidence="7">
    <location>
        <begin position="53"/>
        <end position="273"/>
    </location>
</feature>
<evidence type="ECO:0000256" key="4">
    <source>
        <dbReference type="ARBA" id="ARBA00022729"/>
    </source>
</evidence>
<dbReference type="SUPFAM" id="SSF53850">
    <property type="entry name" value="Periplasmic binding protein-like II"/>
    <property type="match status" value="1"/>
</dbReference>
<dbReference type="InterPro" id="IPR001638">
    <property type="entry name" value="Solute-binding_3/MltF_N"/>
</dbReference>
<dbReference type="GO" id="GO:0016020">
    <property type="term" value="C:membrane"/>
    <property type="evidence" value="ECO:0007669"/>
    <property type="project" value="InterPro"/>
</dbReference>
<dbReference type="Gene3D" id="3.40.190.10">
    <property type="entry name" value="Periplasmic binding protein-like II"/>
    <property type="match status" value="2"/>
</dbReference>
<dbReference type="Pfam" id="PF09084">
    <property type="entry name" value="NMT1"/>
    <property type="match status" value="1"/>
</dbReference>
<comment type="similarity">
    <text evidence="2">Belongs to the bacterial solute-binding protein SsuA/TauA family.</text>
</comment>
<comment type="subcellular location">
    <subcellularLocation>
        <location evidence="1">Periplasm</location>
    </subcellularLocation>
</comment>
<evidence type="ECO:0000256" key="3">
    <source>
        <dbReference type="ARBA" id="ARBA00022448"/>
    </source>
</evidence>
<evidence type="ECO:0000256" key="2">
    <source>
        <dbReference type="ARBA" id="ARBA00010742"/>
    </source>
</evidence>
<dbReference type="PANTHER" id="PTHR30024">
    <property type="entry name" value="ALIPHATIC SULFONATES-BINDING PROTEIN-RELATED"/>
    <property type="match status" value="1"/>
</dbReference>
<evidence type="ECO:0000256" key="5">
    <source>
        <dbReference type="ARBA" id="ARBA00055538"/>
    </source>
</evidence>
<comment type="function">
    <text evidence="5">Part of a binding-protein-dependent transport system for aliphatic sulfonates. Putative binding protein.</text>
</comment>
<dbReference type="CDD" id="cd13557">
    <property type="entry name" value="PBP2_SsuA"/>
    <property type="match status" value="1"/>
</dbReference>
<dbReference type="NCBIfam" id="NF008588">
    <property type="entry name" value="PRK11553.1"/>
    <property type="match status" value="1"/>
</dbReference>
<dbReference type="NCBIfam" id="TIGR01728">
    <property type="entry name" value="SsuA_fam"/>
    <property type="match status" value="1"/>
</dbReference>
<dbReference type="SMART" id="SM00062">
    <property type="entry name" value="PBPb"/>
    <property type="match status" value="1"/>
</dbReference>
<name>A0AB74UAP7_9GAMM</name>
<dbReference type="EMBL" id="CP159578">
    <property type="protein sequence ID" value="XCJ80679.1"/>
    <property type="molecule type" value="Genomic_DNA"/>
</dbReference>
<dbReference type="PANTHER" id="PTHR30024:SF42">
    <property type="entry name" value="ALIPHATIC SULFONATES-BINDING PROTEIN-RELATED"/>
    <property type="match status" value="1"/>
</dbReference>
<dbReference type="AlphaFoldDB" id="A0AB74UAP7"/>
<gene>
    <name evidence="8" type="ORF">ABV408_05735</name>
</gene>